<protein>
    <submittedName>
        <fullName evidence="9">LD-carboxypeptidase</fullName>
    </submittedName>
</protein>
<dbReference type="SUPFAM" id="SSF52317">
    <property type="entry name" value="Class I glutamine amidotransferase-like"/>
    <property type="match status" value="1"/>
</dbReference>
<feature type="region of interest" description="Disordered" evidence="6">
    <location>
        <begin position="1"/>
        <end position="28"/>
    </location>
</feature>
<evidence type="ECO:0000259" key="8">
    <source>
        <dbReference type="Pfam" id="PF17676"/>
    </source>
</evidence>
<dbReference type="InterPro" id="IPR040921">
    <property type="entry name" value="Peptidase_S66C"/>
</dbReference>
<dbReference type="RefSeq" id="WP_376840043.1">
    <property type="nucleotide sequence ID" value="NZ_JBHMAU010000048.1"/>
</dbReference>
<proteinExistence type="inferred from homology"/>
<dbReference type="CDD" id="cd07025">
    <property type="entry name" value="Peptidase_S66"/>
    <property type="match status" value="1"/>
</dbReference>
<gene>
    <name evidence="9" type="ORF">ACFFN1_07405</name>
</gene>
<evidence type="ECO:0000256" key="6">
    <source>
        <dbReference type="SAM" id="MobiDB-lite"/>
    </source>
</evidence>
<dbReference type="InterPro" id="IPR029062">
    <property type="entry name" value="Class_I_gatase-like"/>
</dbReference>
<keyword evidence="10" id="KW-1185">Reference proteome</keyword>
<evidence type="ECO:0000313" key="9">
    <source>
        <dbReference type="EMBL" id="MFB9776229.1"/>
    </source>
</evidence>
<dbReference type="PANTHER" id="PTHR30237:SF2">
    <property type="entry name" value="MUREIN TETRAPEPTIDE CARBOXYPEPTIDASE"/>
    <property type="match status" value="1"/>
</dbReference>
<dbReference type="SUPFAM" id="SSF141986">
    <property type="entry name" value="LD-carboxypeptidase A C-terminal domain-like"/>
    <property type="match status" value="1"/>
</dbReference>
<dbReference type="Gene3D" id="3.50.30.60">
    <property type="entry name" value="LD-carboxypeptidase A C-terminal domain-like"/>
    <property type="match status" value="1"/>
</dbReference>
<evidence type="ECO:0000256" key="3">
    <source>
        <dbReference type="ARBA" id="ARBA00022670"/>
    </source>
</evidence>
<comment type="caution">
    <text evidence="9">The sequence shown here is derived from an EMBL/GenBank/DDBJ whole genome shotgun (WGS) entry which is preliminary data.</text>
</comment>
<keyword evidence="3" id="KW-0645">Protease</keyword>
<accession>A0ABV5X1M5</accession>
<keyword evidence="2" id="KW-0121">Carboxypeptidase</keyword>
<dbReference type="Proteomes" id="UP001589707">
    <property type="component" value="Unassembled WGS sequence"/>
</dbReference>
<sequence>MSDPAWHTSQAPLAPGDRVRLVSPSGPAPEGTVEPAVAVLESWGLQVQLGAHLRAVDARASYLAGSDAQRRADLVDAWCDPDIAAVIAFRGGYGAMRLLDGIDFAALAAAAYRPDGRPKLLTGSSDITALHQAWAHHLQLPTLFCPMVGNEVFRSSACIRDDLHRWLFTPWAGQQVSLGAHAQALVAGEHSGITYGGNLSLLAAGIGAPEFQPGAPSEPGILILEDVDEDIYRLDNLLLQLSRSGWLDRAGAVVLGSWENCGEPHEQQALLAEYFADAGIPVVIGAELGHHPHAGSIPLGVPAHLSAGRPADPPGESGTDSAAASGTATLRVAPI</sequence>
<feature type="compositionally biased region" description="Low complexity" evidence="6">
    <location>
        <begin position="315"/>
        <end position="328"/>
    </location>
</feature>
<keyword evidence="5" id="KW-0720">Serine protease</keyword>
<dbReference type="EMBL" id="JBHMAU010000048">
    <property type="protein sequence ID" value="MFB9776229.1"/>
    <property type="molecule type" value="Genomic_DNA"/>
</dbReference>
<dbReference type="Pfam" id="PF17676">
    <property type="entry name" value="Peptidase_S66C"/>
    <property type="match status" value="1"/>
</dbReference>
<evidence type="ECO:0000256" key="2">
    <source>
        <dbReference type="ARBA" id="ARBA00022645"/>
    </source>
</evidence>
<dbReference type="InterPro" id="IPR040449">
    <property type="entry name" value="Peptidase_S66_N"/>
</dbReference>
<organism evidence="9 10">
    <name type="scientific">Brevibacterium otitidis</name>
    <dbReference type="NCBI Taxonomy" id="53364"/>
    <lineage>
        <taxon>Bacteria</taxon>
        <taxon>Bacillati</taxon>
        <taxon>Actinomycetota</taxon>
        <taxon>Actinomycetes</taxon>
        <taxon>Micrococcales</taxon>
        <taxon>Brevibacteriaceae</taxon>
        <taxon>Brevibacterium</taxon>
    </lineage>
</organism>
<dbReference type="InterPro" id="IPR027478">
    <property type="entry name" value="LdcA_N"/>
</dbReference>
<dbReference type="InterPro" id="IPR027461">
    <property type="entry name" value="Carboxypeptidase_A_C_sf"/>
</dbReference>
<feature type="domain" description="LD-carboxypeptidase C-terminal" evidence="8">
    <location>
        <begin position="191"/>
        <end position="305"/>
    </location>
</feature>
<evidence type="ECO:0000256" key="5">
    <source>
        <dbReference type="ARBA" id="ARBA00022825"/>
    </source>
</evidence>
<evidence type="ECO:0000313" key="10">
    <source>
        <dbReference type="Proteomes" id="UP001589707"/>
    </source>
</evidence>
<feature type="region of interest" description="Disordered" evidence="6">
    <location>
        <begin position="302"/>
        <end position="328"/>
    </location>
</feature>
<keyword evidence="4" id="KW-0378">Hydrolase</keyword>
<dbReference type="PANTHER" id="PTHR30237">
    <property type="entry name" value="MURAMOYLTETRAPEPTIDE CARBOXYPEPTIDASE"/>
    <property type="match status" value="1"/>
</dbReference>
<comment type="similarity">
    <text evidence="1">Belongs to the peptidase S66 family.</text>
</comment>
<dbReference type="InterPro" id="IPR003507">
    <property type="entry name" value="S66_fam"/>
</dbReference>
<feature type="domain" description="LD-carboxypeptidase N-terminal" evidence="7">
    <location>
        <begin position="19"/>
        <end position="143"/>
    </location>
</feature>
<evidence type="ECO:0000256" key="4">
    <source>
        <dbReference type="ARBA" id="ARBA00022801"/>
    </source>
</evidence>
<dbReference type="PIRSF" id="PIRSF028757">
    <property type="entry name" value="LD-carboxypeptidase"/>
    <property type="match status" value="1"/>
</dbReference>
<name>A0ABV5X1M5_9MICO</name>
<dbReference type="Pfam" id="PF02016">
    <property type="entry name" value="Peptidase_S66"/>
    <property type="match status" value="1"/>
</dbReference>
<evidence type="ECO:0000256" key="1">
    <source>
        <dbReference type="ARBA" id="ARBA00010233"/>
    </source>
</evidence>
<reference evidence="9 10" key="1">
    <citation type="submission" date="2024-09" db="EMBL/GenBank/DDBJ databases">
        <authorList>
            <person name="Sun Q."/>
            <person name="Mori K."/>
        </authorList>
    </citation>
    <scope>NUCLEOTIDE SEQUENCE [LARGE SCALE GENOMIC DNA]</scope>
    <source>
        <strain evidence="9 10">JCM 11683</strain>
    </source>
</reference>
<evidence type="ECO:0000259" key="7">
    <source>
        <dbReference type="Pfam" id="PF02016"/>
    </source>
</evidence>
<dbReference type="Gene3D" id="3.40.50.10740">
    <property type="entry name" value="Class I glutamine amidotransferase-like"/>
    <property type="match status" value="1"/>
</dbReference>